<protein>
    <recommendedName>
        <fullName evidence="10">Ionotropic glutamate receptor C-terminal domain-containing protein</fullName>
    </recommendedName>
</protein>
<evidence type="ECO:0000256" key="7">
    <source>
        <dbReference type="ARBA" id="ARBA00023170"/>
    </source>
</evidence>
<dbReference type="OrthoDB" id="8182981at2759"/>
<keyword evidence="5 9" id="KW-1133">Transmembrane helix</keyword>
<dbReference type="InterPro" id="IPR052192">
    <property type="entry name" value="Insect_Ionotropic_Sensory_Rcpt"/>
</dbReference>
<keyword evidence="8" id="KW-0325">Glycoprotein</keyword>
<evidence type="ECO:0000259" key="10">
    <source>
        <dbReference type="Pfam" id="PF00060"/>
    </source>
</evidence>
<evidence type="ECO:0000256" key="1">
    <source>
        <dbReference type="ARBA" id="ARBA00004651"/>
    </source>
</evidence>
<dbReference type="EMBL" id="OV725082">
    <property type="protein sequence ID" value="CAH1405335.1"/>
    <property type="molecule type" value="Genomic_DNA"/>
</dbReference>
<dbReference type="InterPro" id="IPR001320">
    <property type="entry name" value="Iontro_rcpt_C"/>
</dbReference>
<dbReference type="GO" id="GO:0050906">
    <property type="term" value="P:detection of stimulus involved in sensory perception"/>
    <property type="evidence" value="ECO:0007669"/>
    <property type="project" value="UniProtKB-ARBA"/>
</dbReference>
<sequence length="246" mass="28221">MIPKPKKISAWILPFLPFKFDVWIAFFVSLVLSASSLYLITKASIKFTRFREKLIRKVQFTTIEDSSMRAIGLAVLQQPSSRLIGDSPNRYLFTSYEFLYLVLSAMYSAELASFLTVPLYHLPIDTFHDFAQSGINWYGTDFAWTFLIQGSDEEDAKIIVDRFAVLTMDQLKEKVKEGKYGFTVERLPGGSITEQDFQTADVIPMYHIMKQKLFGSPFVASIKKGSPYLKHYNKIITKVVEHGHFL</sequence>
<keyword evidence="6 9" id="KW-0472">Membrane</keyword>
<keyword evidence="3" id="KW-1003">Cell membrane</keyword>
<dbReference type="GO" id="GO:0005886">
    <property type="term" value="C:plasma membrane"/>
    <property type="evidence" value="ECO:0007669"/>
    <property type="project" value="UniProtKB-SubCell"/>
</dbReference>
<evidence type="ECO:0000256" key="5">
    <source>
        <dbReference type="ARBA" id="ARBA00022989"/>
    </source>
</evidence>
<dbReference type="Gene3D" id="1.10.287.70">
    <property type="match status" value="1"/>
</dbReference>
<evidence type="ECO:0000256" key="8">
    <source>
        <dbReference type="ARBA" id="ARBA00023180"/>
    </source>
</evidence>
<reference evidence="11" key="1">
    <citation type="submission" date="2022-01" db="EMBL/GenBank/DDBJ databases">
        <authorList>
            <person name="King R."/>
        </authorList>
    </citation>
    <scope>NUCLEOTIDE SEQUENCE</scope>
</reference>
<evidence type="ECO:0000256" key="4">
    <source>
        <dbReference type="ARBA" id="ARBA00022692"/>
    </source>
</evidence>
<evidence type="ECO:0000256" key="2">
    <source>
        <dbReference type="ARBA" id="ARBA00008685"/>
    </source>
</evidence>
<dbReference type="Proteomes" id="UP001152798">
    <property type="component" value="Chromosome 6"/>
</dbReference>
<evidence type="ECO:0000313" key="11">
    <source>
        <dbReference type="EMBL" id="CAH1405335.1"/>
    </source>
</evidence>
<evidence type="ECO:0000256" key="9">
    <source>
        <dbReference type="SAM" id="Phobius"/>
    </source>
</evidence>
<comment type="similarity">
    <text evidence="2">Belongs to the glutamate-gated ion channel (TC 1.A.10.1) family.</text>
</comment>
<keyword evidence="12" id="KW-1185">Reference proteome</keyword>
<evidence type="ECO:0000256" key="3">
    <source>
        <dbReference type="ARBA" id="ARBA00022475"/>
    </source>
</evidence>
<comment type="subcellular location">
    <subcellularLocation>
        <location evidence="1">Cell membrane</location>
        <topology evidence="1">Multi-pass membrane protein</topology>
    </subcellularLocation>
</comment>
<evidence type="ECO:0000256" key="6">
    <source>
        <dbReference type="ARBA" id="ARBA00023136"/>
    </source>
</evidence>
<name>A0A9P0HNU9_NEZVI</name>
<proteinExistence type="inferred from homology"/>
<keyword evidence="7" id="KW-0675">Receptor</keyword>
<feature type="domain" description="Ionotropic glutamate receptor C-terminal" evidence="10">
    <location>
        <begin position="20"/>
        <end position="133"/>
    </location>
</feature>
<organism evidence="11 12">
    <name type="scientific">Nezara viridula</name>
    <name type="common">Southern green stink bug</name>
    <name type="synonym">Cimex viridulus</name>
    <dbReference type="NCBI Taxonomy" id="85310"/>
    <lineage>
        <taxon>Eukaryota</taxon>
        <taxon>Metazoa</taxon>
        <taxon>Ecdysozoa</taxon>
        <taxon>Arthropoda</taxon>
        <taxon>Hexapoda</taxon>
        <taxon>Insecta</taxon>
        <taxon>Pterygota</taxon>
        <taxon>Neoptera</taxon>
        <taxon>Paraneoptera</taxon>
        <taxon>Hemiptera</taxon>
        <taxon>Heteroptera</taxon>
        <taxon>Panheteroptera</taxon>
        <taxon>Pentatomomorpha</taxon>
        <taxon>Pentatomoidea</taxon>
        <taxon>Pentatomidae</taxon>
        <taxon>Pentatominae</taxon>
        <taxon>Nezara</taxon>
    </lineage>
</organism>
<dbReference type="AlphaFoldDB" id="A0A9P0HNU9"/>
<gene>
    <name evidence="11" type="ORF">NEZAVI_LOCUS13569</name>
</gene>
<feature type="non-terminal residue" evidence="11">
    <location>
        <position position="246"/>
    </location>
</feature>
<dbReference type="Pfam" id="PF00060">
    <property type="entry name" value="Lig_chan"/>
    <property type="match status" value="1"/>
</dbReference>
<feature type="transmembrane region" description="Helical" evidence="9">
    <location>
        <begin position="98"/>
        <end position="120"/>
    </location>
</feature>
<evidence type="ECO:0000313" key="12">
    <source>
        <dbReference type="Proteomes" id="UP001152798"/>
    </source>
</evidence>
<dbReference type="PANTHER" id="PTHR42643">
    <property type="entry name" value="IONOTROPIC RECEPTOR 20A-RELATED"/>
    <property type="match status" value="1"/>
</dbReference>
<keyword evidence="4 9" id="KW-0812">Transmembrane</keyword>
<dbReference type="GO" id="GO:0015276">
    <property type="term" value="F:ligand-gated monoatomic ion channel activity"/>
    <property type="evidence" value="ECO:0007669"/>
    <property type="project" value="InterPro"/>
</dbReference>
<feature type="transmembrane region" description="Helical" evidence="9">
    <location>
        <begin position="20"/>
        <end position="41"/>
    </location>
</feature>
<dbReference type="PANTHER" id="PTHR42643:SF40">
    <property type="entry name" value="IONOTROPIC RECEPTOR 41A-RELATED"/>
    <property type="match status" value="1"/>
</dbReference>
<accession>A0A9P0HNU9</accession>